<evidence type="ECO:0000256" key="3">
    <source>
        <dbReference type="ARBA" id="ARBA00022842"/>
    </source>
</evidence>
<dbReference type="GO" id="GO:0044281">
    <property type="term" value="P:small molecule metabolic process"/>
    <property type="evidence" value="ECO:0007669"/>
    <property type="project" value="UniProtKB-ARBA"/>
</dbReference>
<reference evidence="5" key="1">
    <citation type="submission" date="2017-04" db="EMBL/GenBank/DDBJ databases">
        <authorList>
            <person name="Varghese N."/>
            <person name="Submissions S."/>
        </authorList>
    </citation>
    <scope>NUCLEOTIDE SEQUENCE [LARGE SCALE GENOMIC DNA]</scope>
    <source>
        <strain evidence="5">VDS</strain>
    </source>
</reference>
<dbReference type="PANTHER" id="PTHR46470">
    <property type="entry name" value="N-ACYLNEURAMINATE-9-PHOSPHATASE"/>
    <property type="match status" value="1"/>
</dbReference>
<proteinExistence type="predicted"/>
<dbReference type="Gene3D" id="1.20.120.1600">
    <property type="match status" value="1"/>
</dbReference>
<dbReference type="NCBIfam" id="TIGR01509">
    <property type="entry name" value="HAD-SF-IA-v3"/>
    <property type="match status" value="1"/>
</dbReference>
<keyword evidence="3" id="KW-0460">Magnesium</keyword>
<gene>
    <name evidence="4" type="ORF">SAMN06295981_1040</name>
</gene>
<keyword evidence="5" id="KW-1185">Reference proteome</keyword>
<evidence type="ECO:0000256" key="2">
    <source>
        <dbReference type="ARBA" id="ARBA00022801"/>
    </source>
</evidence>
<dbReference type="Gene3D" id="3.40.50.1000">
    <property type="entry name" value="HAD superfamily/HAD-like"/>
    <property type="match status" value="1"/>
</dbReference>
<dbReference type="InterPro" id="IPR036412">
    <property type="entry name" value="HAD-like_sf"/>
</dbReference>
<dbReference type="AlphaFoldDB" id="A0A1X7IYM0"/>
<dbReference type="InterPro" id="IPR006549">
    <property type="entry name" value="HAD-SF_hydro_IIIA"/>
</dbReference>
<dbReference type="STRING" id="1610489.SAMN06295981_1040"/>
<dbReference type="Proteomes" id="UP000193309">
    <property type="component" value="Unassembled WGS sequence"/>
</dbReference>
<dbReference type="InterPro" id="IPR051400">
    <property type="entry name" value="HAD-like_hydrolase"/>
</dbReference>
<dbReference type="Pfam" id="PF00702">
    <property type="entry name" value="Hydrolase"/>
    <property type="match status" value="1"/>
</dbReference>
<dbReference type="RefSeq" id="WP_085549187.1">
    <property type="nucleotide sequence ID" value="NZ_FXAR01000003.1"/>
</dbReference>
<dbReference type="SUPFAM" id="SSF56784">
    <property type="entry name" value="HAD-like"/>
    <property type="match status" value="1"/>
</dbReference>
<dbReference type="NCBIfam" id="TIGR01549">
    <property type="entry name" value="HAD-SF-IA-v1"/>
    <property type="match status" value="1"/>
</dbReference>
<dbReference type="PANTHER" id="PTHR46470:SF4">
    <property type="entry name" value="5-AMINO-6-(5-PHOSPHO-D-RIBITYLAMINO)URACIL PHOSPHATASE YIGB"/>
    <property type="match status" value="1"/>
</dbReference>
<sequence>MQLPAPLEAVLYDLDGTLVDHDHAARLGVNAWSATLGLTGDQWERWAVIERKWFTAFENGEVTHLGQRVERCREFIGRPGLSDEEALAMYEDYLAVYRSNWQAYPDALPSLQEALGRGLKVGILTNGAEKMQRAKLERTGLWLDEMVMCATVELGAPKPQPESYRAALAKLGVSADRAVMIGDSLANDVEGARRAGMHAVHLDRTGTDGASISSLDELRWP</sequence>
<organism evidence="4 5">
    <name type="scientific">Corynebacterium pollutisoli</name>
    <dbReference type="NCBI Taxonomy" id="1610489"/>
    <lineage>
        <taxon>Bacteria</taxon>
        <taxon>Bacillati</taxon>
        <taxon>Actinomycetota</taxon>
        <taxon>Actinomycetes</taxon>
        <taxon>Mycobacteriales</taxon>
        <taxon>Corynebacteriaceae</taxon>
        <taxon>Corynebacterium</taxon>
    </lineage>
</organism>
<dbReference type="NCBIfam" id="TIGR01662">
    <property type="entry name" value="HAD-SF-IIIA"/>
    <property type="match status" value="1"/>
</dbReference>
<evidence type="ECO:0000313" key="4">
    <source>
        <dbReference type="EMBL" id="SMG19952.1"/>
    </source>
</evidence>
<dbReference type="GO" id="GO:0016787">
    <property type="term" value="F:hydrolase activity"/>
    <property type="evidence" value="ECO:0007669"/>
    <property type="project" value="UniProtKB-KW"/>
</dbReference>
<evidence type="ECO:0000256" key="1">
    <source>
        <dbReference type="ARBA" id="ARBA00001946"/>
    </source>
</evidence>
<dbReference type="SFLD" id="SFLDG01129">
    <property type="entry name" value="C1.5:_HAD__Beta-PGM__Phosphata"/>
    <property type="match status" value="1"/>
</dbReference>
<keyword evidence="2 4" id="KW-0378">Hydrolase</keyword>
<dbReference type="OrthoDB" id="9810501at2"/>
<dbReference type="EMBL" id="FXAR01000003">
    <property type="protein sequence ID" value="SMG19952.1"/>
    <property type="molecule type" value="Genomic_DNA"/>
</dbReference>
<comment type="cofactor">
    <cofactor evidence="1">
        <name>Mg(2+)</name>
        <dbReference type="ChEBI" id="CHEBI:18420"/>
    </cofactor>
</comment>
<protein>
    <submittedName>
        <fullName evidence="4">Putative hydrolase of the HAD superfamily</fullName>
    </submittedName>
</protein>
<dbReference type="SFLD" id="SFLDS00003">
    <property type="entry name" value="Haloacid_Dehalogenase"/>
    <property type="match status" value="1"/>
</dbReference>
<evidence type="ECO:0000313" key="5">
    <source>
        <dbReference type="Proteomes" id="UP000193309"/>
    </source>
</evidence>
<dbReference type="InterPro" id="IPR006439">
    <property type="entry name" value="HAD-SF_hydro_IA"/>
</dbReference>
<dbReference type="PRINTS" id="PR00413">
    <property type="entry name" value="HADHALOGNASE"/>
</dbReference>
<name>A0A1X7IYM0_9CORY</name>
<dbReference type="InterPro" id="IPR023214">
    <property type="entry name" value="HAD_sf"/>
</dbReference>
<accession>A0A1X7IYM0</accession>